<keyword evidence="2" id="KW-1185">Reference proteome</keyword>
<reference evidence="3" key="2">
    <citation type="submission" date="2025-08" db="UniProtKB">
        <authorList>
            <consortium name="RefSeq"/>
        </authorList>
    </citation>
    <scope>IDENTIFICATION</scope>
</reference>
<organism evidence="2 3">
    <name type="scientific">Solanum pennellii</name>
    <name type="common">Tomato</name>
    <name type="synonym">Lycopersicon pennellii</name>
    <dbReference type="NCBI Taxonomy" id="28526"/>
    <lineage>
        <taxon>Eukaryota</taxon>
        <taxon>Viridiplantae</taxon>
        <taxon>Streptophyta</taxon>
        <taxon>Embryophyta</taxon>
        <taxon>Tracheophyta</taxon>
        <taxon>Spermatophyta</taxon>
        <taxon>Magnoliopsida</taxon>
        <taxon>eudicotyledons</taxon>
        <taxon>Gunneridae</taxon>
        <taxon>Pentapetalae</taxon>
        <taxon>asterids</taxon>
        <taxon>lamiids</taxon>
        <taxon>Solanales</taxon>
        <taxon>Solanaceae</taxon>
        <taxon>Solanoideae</taxon>
        <taxon>Solaneae</taxon>
        <taxon>Solanum</taxon>
        <taxon>Solanum subgen. Lycopersicon</taxon>
    </lineage>
</organism>
<evidence type="ECO:0000313" key="3">
    <source>
        <dbReference type="RefSeq" id="XP_027775453.1"/>
    </source>
</evidence>
<dbReference type="PANTHER" id="PTHR34222">
    <property type="entry name" value="GAG_PRE-INTEGRS DOMAIN-CONTAINING PROTEIN"/>
    <property type="match status" value="1"/>
</dbReference>
<accession>A0ABM1VI85</accession>
<reference evidence="2" key="1">
    <citation type="journal article" date="2014" name="Nat. Genet.">
        <title>The genome of the stress-tolerant wild tomato species Solanum pennellii.</title>
        <authorList>
            <person name="Bolger A."/>
            <person name="Scossa F."/>
            <person name="Bolger M.E."/>
            <person name="Lanz C."/>
            <person name="Maumus F."/>
            <person name="Tohge T."/>
            <person name="Quesneville H."/>
            <person name="Alseekh S."/>
            <person name="Sorensen I."/>
            <person name="Lichtenstein G."/>
            <person name="Fich E.A."/>
            <person name="Conte M."/>
            <person name="Keller H."/>
            <person name="Schneeberger K."/>
            <person name="Schwacke R."/>
            <person name="Ofner I."/>
            <person name="Vrebalov J."/>
            <person name="Xu Y."/>
            <person name="Osorio S."/>
            <person name="Aflitos S.A."/>
            <person name="Schijlen E."/>
            <person name="Jimenez-Gomez J.M."/>
            <person name="Ryngajllo M."/>
            <person name="Kimura S."/>
            <person name="Kumar R."/>
            <person name="Koenig D."/>
            <person name="Headland L.R."/>
            <person name="Maloof J.N."/>
            <person name="Sinha N."/>
            <person name="van Ham R.C."/>
            <person name="Lankhorst R.K."/>
            <person name="Mao L."/>
            <person name="Vogel A."/>
            <person name="Arsova B."/>
            <person name="Panstruga R."/>
            <person name="Fei Z."/>
            <person name="Rose J.K."/>
            <person name="Zamir D."/>
            <person name="Carrari F."/>
            <person name="Giovannoni J.J."/>
            <person name="Weigel D."/>
            <person name="Usadel B."/>
            <person name="Fernie A.R."/>
        </authorList>
    </citation>
    <scope>NUCLEOTIDE SEQUENCE [LARGE SCALE GENOMIC DNA]</scope>
    <source>
        <strain evidence="2">cv. LA0716</strain>
    </source>
</reference>
<sequence length="261" mass="30071">MKELWVEFDSLMPCPGCECVESKKYIENYKYQRLLQFLVGLNDSYVQCRSQIMMTTPIPNLNKAYSMVISEESRRSLGKAVHVGESMDATALFSNRSKVTGNQRTPGGSYKDVENNFKPRKKSDFYCDHYGMRGHTIERCWKVHAYPADTRGRRRMRGNQNVSGGFNTTTNAVKYEEQHAHEKDSHPGITSANETGRKAAIMFTQDQYEQLMKLINKNNVTDGENVTGILHSFLAKHNIDYVKWNSRFRSNQSHDLQQEFS</sequence>
<dbReference type="Proteomes" id="UP000694930">
    <property type="component" value="Chromosome 9"/>
</dbReference>
<protein>
    <submittedName>
        <fullName evidence="3">Uncharacterized protein LOC114078662</fullName>
    </submittedName>
</protein>
<dbReference type="GeneID" id="114078662"/>
<dbReference type="PANTHER" id="PTHR34222:SF82">
    <property type="entry name" value="CCHC-TYPE DOMAIN-CONTAINING PROTEIN"/>
    <property type="match status" value="1"/>
</dbReference>
<evidence type="ECO:0000313" key="2">
    <source>
        <dbReference type="Proteomes" id="UP000694930"/>
    </source>
</evidence>
<feature type="compositionally biased region" description="Polar residues" evidence="1">
    <location>
        <begin position="95"/>
        <end position="106"/>
    </location>
</feature>
<proteinExistence type="predicted"/>
<dbReference type="RefSeq" id="XP_027775453.1">
    <property type="nucleotide sequence ID" value="XM_027919652.1"/>
</dbReference>
<gene>
    <name evidence="3" type="primary">LOC114078662</name>
</gene>
<feature type="region of interest" description="Disordered" evidence="1">
    <location>
        <begin position="95"/>
        <end position="115"/>
    </location>
</feature>
<evidence type="ECO:0000256" key="1">
    <source>
        <dbReference type="SAM" id="MobiDB-lite"/>
    </source>
</evidence>
<name>A0ABM1VI85_SOLPN</name>